<sequence length="646" mass="72153">MCQSQASADAMLLYHYILANTADMTWSWHQSMGAVTSIMTHANCIVEVFMTTMWHRTSVTACSYPAPSMTVDPIHGTDVESLAFHLPVLDTTNDDDDDSIRFHSAFRHTTHEGPHSLQATCAKYFVDTQAAFDHSVHDLSMWSFAPDKGGGGVALRWNAETKRVECYRDGKTTTGCTLLRSRDAVSMLPSGPSSMYPSCPILEGHRNASSLCQLGQTWRRLKNAGDKCFSYSGYHRLVVTNPHDVHNNITTTTAALHLESVPGRPFCKFASWSNDEATCHAKRTQWYMTLGCCKSYGTIVADERAKGHPLPDRGDVGALVYEKTFAALDKSDSHIGARPPRLVAAPWDDRDSTSTTDDPSLLLHTLMQQWVPYCTQQKRGSSRTVAPSDETDMDETEVMWCRRVREWHVATCFLNPFAPVCRTDKGVHAVGQVVAFTSAVAIDSNEVFLRALNTRLPDDVVRPCYILLSSRYVTSCHVVTSMTHDVDVDFDPRKQSQAKCYIYRLRHGTVRVPLARHQVWQMSKELDVDKMVEAAAWLQNDVAQDFRQFTPAKALAPDKSTLCTVTKVHLWTDKADQTVHIQVVGNRFLYKMVRTIVGVLVEVGLGRATSQQVQLMMAQPMASHRSISTGAPPHGLVLQWIQLIET</sequence>
<dbReference type="GO" id="GO:0009982">
    <property type="term" value="F:pseudouridine synthase activity"/>
    <property type="evidence" value="ECO:0007669"/>
    <property type="project" value="InterPro"/>
</dbReference>
<dbReference type="GO" id="GO:0003723">
    <property type="term" value="F:RNA binding"/>
    <property type="evidence" value="ECO:0007669"/>
    <property type="project" value="InterPro"/>
</dbReference>
<dbReference type="SUPFAM" id="SSF55120">
    <property type="entry name" value="Pseudouridine synthase"/>
    <property type="match status" value="1"/>
</dbReference>
<comment type="caution">
    <text evidence="5">The sequence shown here is derived from an EMBL/GenBank/DDBJ whole genome shotgun (WGS) entry which is preliminary data.</text>
</comment>
<dbReference type="EMBL" id="QUTG01002563">
    <property type="protein sequence ID" value="RHY95752.1"/>
    <property type="molecule type" value="Genomic_DNA"/>
</dbReference>
<evidence type="ECO:0000256" key="3">
    <source>
        <dbReference type="ARBA" id="ARBA00023235"/>
    </source>
</evidence>
<feature type="domain" description="Pseudouridine synthase I TruA alpha/beta" evidence="4">
    <location>
        <begin position="544"/>
        <end position="638"/>
    </location>
</feature>
<dbReference type="AlphaFoldDB" id="A0A418DJX1"/>
<evidence type="ECO:0000256" key="2">
    <source>
        <dbReference type="ARBA" id="ARBA00022694"/>
    </source>
</evidence>
<dbReference type="InterPro" id="IPR020103">
    <property type="entry name" value="PsdUridine_synth_cat_dom_sf"/>
</dbReference>
<comment type="similarity">
    <text evidence="1">Belongs to the tRNA pseudouridine synthase TruA family.</text>
</comment>
<dbReference type="Pfam" id="PF01416">
    <property type="entry name" value="PseudoU_synth_1"/>
    <property type="match status" value="1"/>
</dbReference>
<dbReference type="InterPro" id="IPR020094">
    <property type="entry name" value="TruA/RsuA/RluB/E/F_N"/>
</dbReference>
<dbReference type="Gene3D" id="3.30.70.660">
    <property type="entry name" value="Pseudouridine synthase I, catalytic domain, C-terminal subdomain"/>
    <property type="match status" value="1"/>
</dbReference>
<keyword evidence="2" id="KW-0819">tRNA processing</keyword>
<dbReference type="PANTHER" id="PTHR11142">
    <property type="entry name" value="PSEUDOURIDYLATE SYNTHASE"/>
    <property type="match status" value="1"/>
</dbReference>
<dbReference type="Proteomes" id="UP000285712">
    <property type="component" value="Unassembled WGS sequence"/>
</dbReference>
<accession>A0A418DJX1</accession>
<dbReference type="PANTHER" id="PTHR11142:SF0">
    <property type="entry name" value="TRNA PSEUDOURIDINE SYNTHASE-LIKE 1"/>
    <property type="match status" value="1"/>
</dbReference>
<protein>
    <recommendedName>
        <fullName evidence="4">Pseudouridine synthase I TruA alpha/beta domain-containing protein</fullName>
    </recommendedName>
</protein>
<dbReference type="InterPro" id="IPR020095">
    <property type="entry name" value="PsdUridine_synth_TruA_C"/>
</dbReference>
<organism evidence="5 6">
    <name type="scientific">Aphanomyces astaci</name>
    <name type="common">Crayfish plague agent</name>
    <dbReference type="NCBI Taxonomy" id="112090"/>
    <lineage>
        <taxon>Eukaryota</taxon>
        <taxon>Sar</taxon>
        <taxon>Stramenopiles</taxon>
        <taxon>Oomycota</taxon>
        <taxon>Saprolegniomycetes</taxon>
        <taxon>Saprolegniales</taxon>
        <taxon>Verrucalvaceae</taxon>
        <taxon>Aphanomyces</taxon>
    </lineage>
</organism>
<evidence type="ECO:0000313" key="5">
    <source>
        <dbReference type="EMBL" id="RHY95752.1"/>
    </source>
</evidence>
<proteinExistence type="inferred from homology"/>
<dbReference type="Gene3D" id="3.30.70.580">
    <property type="entry name" value="Pseudouridine synthase I, catalytic domain, N-terminal subdomain"/>
    <property type="match status" value="1"/>
</dbReference>
<evidence type="ECO:0000313" key="6">
    <source>
        <dbReference type="Proteomes" id="UP000285712"/>
    </source>
</evidence>
<keyword evidence="3" id="KW-0413">Isomerase</keyword>
<evidence type="ECO:0000256" key="1">
    <source>
        <dbReference type="ARBA" id="ARBA00009375"/>
    </source>
</evidence>
<evidence type="ECO:0000259" key="4">
    <source>
        <dbReference type="Pfam" id="PF01416"/>
    </source>
</evidence>
<reference evidence="5 6" key="1">
    <citation type="submission" date="2018-08" db="EMBL/GenBank/DDBJ databases">
        <title>Aphanomyces genome sequencing and annotation.</title>
        <authorList>
            <person name="Minardi D."/>
            <person name="Oidtmann B."/>
            <person name="Van Der Giezen M."/>
            <person name="Studholme D.J."/>
        </authorList>
    </citation>
    <scope>NUCLEOTIDE SEQUENCE [LARGE SCALE GENOMIC DNA]</scope>
    <source>
        <strain evidence="5 6">Sv</strain>
    </source>
</reference>
<name>A0A418DJX1_APHAT</name>
<dbReference type="GO" id="GO:0031119">
    <property type="term" value="P:tRNA pseudouridine synthesis"/>
    <property type="evidence" value="ECO:0007669"/>
    <property type="project" value="TreeGrafter"/>
</dbReference>
<gene>
    <name evidence="5" type="ORF">DYB35_007570</name>
</gene>
<dbReference type="VEuPathDB" id="FungiDB:H257_16446"/>
<dbReference type="InterPro" id="IPR001406">
    <property type="entry name" value="PsdUridine_synth_TruA"/>
</dbReference>
<dbReference type="InterPro" id="IPR020097">
    <property type="entry name" value="PsdUridine_synth_TruA_a/b_dom"/>
</dbReference>